<sequence>MTEMILNFIQLAVYTLIYFSLLILTFSTLTWLNKVYICRKFNNKGIKLKCVRWKPFSNSFFPFVHKKVYLVEYIKKDGRVSKTWLKSKFLL</sequence>
<dbReference type="Proteomes" id="UP000290657">
    <property type="component" value="Unassembled WGS sequence"/>
</dbReference>
<keyword evidence="1" id="KW-1133">Transmembrane helix</keyword>
<dbReference type="EMBL" id="PDKN01000001">
    <property type="protein sequence ID" value="RXJ60819.1"/>
    <property type="molecule type" value="Genomic_DNA"/>
</dbReference>
<dbReference type="AlphaFoldDB" id="A0A4Q0XX02"/>
<keyword evidence="1" id="KW-0472">Membrane</keyword>
<keyword evidence="3" id="KW-1185">Reference proteome</keyword>
<name>A0A4Q0XX02_9BACT</name>
<feature type="transmembrane region" description="Helical" evidence="1">
    <location>
        <begin position="12"/>
        <end position="32"/>
    </location>
</feature>
<dbReference type="RefSeq" id="WP_128994954.1">
    <property type="nucleotide sequence ID" value="NZ_PDKN01000001.1"/>
</dbReference>
<gene>
    <name evidence="2" type="ORF">CRV04_02050</name>
</gene>
<accession>A0A4Q0XX02</accession>
<reference evidence="2 3" key="1">
    <citation type="submission" date="2017-10" db="EMBL/GenBank/DDBJ databases">
        <title>Genomics of the genus Arcobacter.</title>
        <authorList>
            <person name="Perez-Cataluna A."/>
            <person name="Figueras M.J."/>
        </authorList>
    </citation>
    <scope>NUCLEOTIDE SEQUENCE [LARGE SCALE GENOMIC DNA]</scope>
    <source>
        <strain evidence="2 3">CECT 8987</strain>
    </source>
</reference>
<evidence type="ECO:0000313" key="3">
    <source>
        <dbReference type="Proteomes" id="UP000290657"/>
    </source>
</evidence>
<evidence type="ECO:0000313" key="2">
    <source>
        <dbReference type="EMBL" id="RXJ60819.1"/>
    </source>
</evidence>
<evidence type="ECO:0000256" key="1">
    <source>
        <dbReference type="SAM" id="Phobius"/>
    </source>
</evidence>
<proteinExistence type="predicted"/>
<protein>
    <submittedName>
        <fullName evidence="2">Uncharacterized protein</fullName>
    </submittedName>
</protein>
<comment type="caution">
    <text evidence="2">The sequence shown here is derived from an EMBL/GenBank/DDBJ whole genome shotgun (WGS) entry which is preliminary data.</text>
</comment>
<keyword evidence="1" id="KW-0812">Transmembrane</keyword>
<organism evidence="2 3">
    <name type="scientific">Candidatus Marinarcus aquaticus</name>
    <dbReference type="NCBI Taxonomy" id="2044504"/>
    <lineage>
        <taxon>Bacteria</taxon>
        <taxon>Pseudomonadati</taxon>
        <taxon>Campylobacterota</taxon>
        <taxon>Epsilonproteobacteria</taxon>
        <taxon>Campylobacterales</taxon>
        <taxon>Arcobacteraceae</taxon>
        <taxon>Candidatus Marinarcus</taxon>
    </lineage>
</organism>